<dbReference type="EMBL" id="LSBH01000002">
    <property type="protein sequence ID" value="OAQ83427.1"/>
    <property type="molecule type" value="Genomic_DNA"/>
</dbReference>
<dbReference type="Proteomes" id="UP000078240">
    <property type="component" value="Unassembled WGS sequence"/>
</dbReference>
<sequence>MSFRIAAGLRYPDILDCGGRSRCVLEALALKRTDICFFLAPLREDTSVRCHSVHADSNCLTPGYPLISLSLSFGPMASERPYRTNAQSKQCCLIVNEKD</sequence>
<organism evidence="2 3">
    <name type="scientific">Purpureocillium lilacinum</name>
    <name type="common">Paecilomyces lilacinus</name>
    <dbReference type="NCBI Taxonomy" id="33203"/>
    <lineage>
        <taxon>Eukaryota</taxon>
        <taxon>Fungi</taxon>
        <taxon>Dikarya</taxon>
        <taxon>Ascomycota</taxon>
        <taxon>Pezizomycotina</taxon>
        <taxon>Sordariomycetes</taxon>
        <taxon>Hypocreomycetidae</taxon>
        <taxon>Hypocreales</taxon>
        <taxon>Ophiocordycipitaceae</taxon>
        <taxon>Purpureocillium</taxon>
    </lineage>
</organism>
<evidence type="ECO:0000313" key="1">
    <source>
        <dbReference type="EMBL" id="OAQ83427.1"/>
    </source>
</evidence>
<dbReference type="Proteomes" id="UP000078340">
    <property type="component" value="Unassembled WGS sequence"/>
</dbReference>
<accession>A0A179HL72</accession>
<evidence type="ECO:0000313" key="3">
    <source>
        <dbReference type="Proteomes" id="UP000078340"/>
    </source>
</evidence>
<dbReference type="AlphaFoldDB" id="A0A179HL72"/>
<proteinExistence type="predicted"/>
<comment type="caution">
    <text evidence="2">The sequence shown here is derived from an EMBL/GenBank/DDBJ whole genome shotgun (WGS) entry which is preliminary data.</text>
</comment>
<protein>
    <submittedName>
        <fullName evidence="2">Uncharacterized protein</fullName>
    </submittedName>
</protein>
<reference evidence="2 3" key="1">
    <citation type="submission" date="2016-02" db="EMBL/GenBank/DDBJ databases">
        <title>Biosynthesis of antibiotic leucinostatins and their inhibition on Phytophthora in bio-control Purpureocillium lilacinum.</title>
        <authorList>
            <person name="Wang G."/>
            <person name="Liu Z."/>
            <person name="Lin R."/>
            <person name="Li E."/>
            <person name="Mao Z."/>
            <person name="Ling J."/>
            <person name="Yin W."/>
            <person name="Xie B."/>
        </authorList>
    </citation>
    <scope>NUCLEOTIDE SEQUENCE [LARGE SCALE GENOMIC DNA]</scope>
    <source>
        <strain evidence="1">PLBJ-1</strain>
        <strain evidence="2">PLFJ-1</strain>
    </source>
</reference>
<gene>
    <name evidence="1" type="ORF">VFPBJ_02195</name>
    <name evidence="2" type="ORF">VFPFJ_04369</name>
</gene>
<dbReference type="EMBL" id="LSBI01000004">
    <property type="protein sequence ID" value="OAQ90210.1"/>
    <property type="molecule type" value="Genomic_DNA"/>
</dbReference>
<evidence type="ECO:0000313" key="2">
    <source>
        <dbReference type="EMBL" id="OAQ90210.1"/>
    </source>
</evidence>
<name>A0A179HL72_PURLI</name>